<accession>A0AAD9IMH5</accession>
<reference evidence="2" key="1">
    <citation type="submission" date="2021-01" db="EMBL/GenBank/DDBJ databases">
        <authorList>
            <person name="Eckstrom K.M.E."/>
        </authorList>
    </citation>
    <scope>NUCLEOTIDE SEQUENCE</scope>
    <source>
        <strain evidence="2">UVCC 0001</strain>
    </source>
</reference>
<protein>
    <recommendedName>
        <fullName evidence="4">Ysc84 actin-binding domain-containing protein</fullName>
    </recommendedName>
</protein>
<dbReference type="PANTHER" id="PTHR15629">
    <property type="entry name" value="SH3YL1 PROTEIN"/>
    <property type="match status" value="1"/>
</dbReference>
<dbReference type="InterPro" id="IPR051702">
    <property type="entry name" value="SH3_domain_YSC84-like"/>
</dbReference>
<proteinExistence type="predicted"/>
<keyword evidence="3" id="KW-1185">Reference proteome</keyword>
<dbReference type="AlphaFoldDB" id="A0AAD9IMH5"/>
<dbReference type="GO" id="GO:0035091">
    <property type="term" value="F:phosphatidylinositol binding"/>
    <property type="evidence" value="ECO:0007669"/>
    <property type="project" value="TreeGrafter"/>
</dbReference>
<dbReference type="PANTHER" id="PTHR15629:SF2">
    <property type="entry name" value="SH3 DOMAIN-CONTAINING YSC84-LIKE PROTEIN 1"/>
    <property type="match status" value="1"/>
</dbReference>
<dbReference type="EMBL" id="JASFZW010000001">
    <property type="protein sequence ID" value="KAK2080383.1"/>
    <property type="molecule type" value="Genomic_DNA"/>
</dbReference>
<comment type="caution">
    <text evidence="2">The sequence shown here is derived from an EMBL/GenBank/DDBJ whole genome shotgun (WGS) entry which is preliminary data.</text>
</comment>
<evidence type="ECO:0000256" key="1">
    <source>
        <dbReference type="SAM" id="MobiDB-lite"/>
    </source>
</evidence>
<evidence type="ECO:0000313" key="3">
    <source>
        <dbReference type="Proteomes" id="UP001255856"/>
    </source>
</evidence>
<feature type="region of interest" description="Disordered" evidence="1">
    <location>
        <begin position="204"/>
        <end position="257"/>
    </location>
</feature>
<sequence length="257" mass="28066">MEHENVPAWAHEKLERRARKAVLFLQQLTSAQLDADGVTKNPTMPASAIVSSQGIAVLTRNKYGALVTVENEYGFLIRKLAGPRNEIRWSAPVFLRGHFMGAGFSGGYQKYRTCVALANEQARLWPVGALFLLDMNGTRIRRARFDSNDVGTAYEEDRYGGKTANYYQVEAAMVDVSIHGGGASVDKDFNAAVYGRETSVDEILSSGRAAQRSPGSRRREAAAPTRSIKPVRSIKMTSATASPEASPEQRDGQPLAS</sequence>
<evidence type="ECO:0000313" key="2">
    <source>
        <dbReference type="EMBL" id="KAK2080383.1"/>
    </source>
</evidence>
<name>A0AAD9IMH5_PROWI</name>
<evidence type="ECO:0008006" key="4">
    <source>
        <dbReference type="Google" id="ProtNLM"/>
    </source>
</evidence>
<organism evidence="2 3">
    <name type="scientific">Prototheca wickerhamii</name>
    <dbReference type="NCBI Taxonomy" id="3111"/>
    <lineage>
        <taxon>Eukaryota</taxon>
        <taxon>Viridiplantae</taxon>
        <taxon>Chlorophyta</taxon>
        <taxon>core chlorophytes</taxon>
        <taxon>Trebouxiophyceae</taxon>
        <taxon>Chlorellales</taxon>
        <taxon>Chlorellaceae</taxon>
        <taxon>Prototheca</taxon>
    </lineage>
</organism>
<gene>
    <name evidence="2" type="ORF">QBZ16_000236</name>
</gene>
<dbReference type="Proteomes" id="UP001255856">
    <property type="component" value="Unassembled WGS sequence"/>
</dbReference>